<evidence type="ECO:0000259" key="4">
    <source>
        <dbReference type="SMART" id="SM00853"/>
    </source>
</evidence>
<comment type="caution">
    <text evidence="5">The sequence shown here is derived from an EMBL/GenBank/DDBJ whole genome shotgun (WGS) entry which is preliminary data.</text>
</comment>
<comment type="similarity">
    <text evidence="1">Belongs to the DNA mismatch repair MutL/HexB family.</text>
</comment>
<name>A0AAD7DLZ0_MYCRO</name>
<dbReference type="Gene3D" id="3.30.1370.100">
    <property type="entry name" value="MutL, C-terminal domain, regulatory subdomain"/>
    <property type="match status" value="1"/>
</dbReference>
<dbReference type="SUPFAM" id="SSF118116">
    <property type="entry name" value="DNA mismatch repair protein MutL"/>
    <property type="match status" value="1"/>
</dbReference>
<dbReference type="InterPro" id="IPR038973">
    <property type="entry name" value="MutL/Mlh/Pms-like"/>
</dbReference>
<dbReference type="Gene3D" id="3.30.1540.20">
    <property type="entry name" value="MutL, C-terminal domain, dimerisation subdomain"/>
    <property type="match status" value="1"/>
</dbReference>
<feature type="compositionally biased region" description="Acidic residues" evidence="3">
    <location>
        <begin position="335"/>
        <end position="345"/>
    </location>
</feature>
<dbReference type="AlphaFoldDB" id="A0AAD7DLZ0"/>
<evidence type="ECO:0000313" key="5">
    <source>
        <dbReference type="EMBL" id="KAJ7692687.1"/>
    </source>
</evidence>
<dbReference type="GO" id="GO:0016887">
    <property type="term" value="F:ATP hydrolysis activity"/>
    <property type="evidence" value="ECO:0007669"/>
    <property type="project" value="InterPro"/>
</dbReference>
<feature type="compositionally biased region" description="Low complexity" evidence="3">
    <location>
        <begin position="353"/>
        <end position="368"/>
    </location>
</feature>
<feature type="region of interest" description="Disordered" evidence="3">
    <location>
        <begin position="599"/>
        <end position="647"/>
    </location>
</feature>
<dbReference type="PROSITE" id="PS00058">
    <property type="entry name" value="DNA_MISMATCH_REPAIR_1"/>
    <property type="match status" value="1"/>
</dbReference>
<dbReference type="GO" id="GO:0140664">
    <property type="term" value="F:ATP-dependent DNA damage sensor activity"/>
    <property type="evidence" value="ECO:0007669"/>
    <property type="project" value="InterPro"/>
</dbReference>
<evidence type="ECO:0000256" key="3">
    <source>
        <dbReference type="SAM" id="MobiDB-lite"/>
    </source>
</evidence>
<proteinExistence type="inferred from homology"/>
<evidence type="ECO:0000256" key="2">
    <source>
        <dbReference type="ARBA" id="ARBA00022763"/>
    </source>
</evidence>
<dbReference type="EMBL" id="JARKIE010000050">
    <property type="protein sequence ID" value="KAJ7692687.1"/>
    <property type="molecule type" value="Genomic_DNA"/>
</dbReference>
<dbReference type="InterPro" id="IPR014762">
    <property type="entry name" value="DNA_mismatch_repair_CS"/>
</dbReference>
<dbReference type="PANTHER" id="PTHR10073">
    <property type="entry name" value="DNA MISMATCH REPAIR PROTEIN MLH, PMS, MUTL"/>
    <property type="match status" value="1"/>
</dbReference>
<dbReference type="InterPro" id="IPR037198">
    <property type="entry name" value="MutL_C_sf"/>
</dbReference>
<keyword evidence="2" id="KW-0227">DNA damage</keyword>
<reference evidence="5" key="1">
    <citation type="submission" date="2023-03" db="EMBL/GenBank/DDBJ databases">
        <title>Massive genome expansion in bonnet fungi (Mycena s.s.) driven by repeated elements and novel gene families across ecological guilds.</title>
        <authorList>
            <consortium name="Lawrence Berkeley National Laboratory"/>
            <person name="Harder C.B."/>
            <person name="Miyauchi S."/>
            <person name="Viragh M."/>
            <person name="Kuo A."/>
            <person name="Thoen E."/>
            <person name="Andreopoulos B."/>
            <person name="Lu D."/>
            <person name="Skrede I."/>
            <person name="Drula E."/>
            <person name="Henrissat B."/>
            <person name="Morin E."/>
            <person name="Kohler A."/>
            <person name="Barry K."/>
            <person name="LaButti K."/>
            <person name="Morin E."/>
            <person name="Salamov A."/>
            <person name="Lipzen A."/>
            <person name="Mereny Z."/>
            <person name="Hegedus B."/>
            <person name="Baldrian P."/>
            <person name="Stursova M."/>
            <person name="Weitz H."/>
            <person name="Taylor A."/>
            <person name="Grigoriev I.V."/>
            <person name="Nagy L.G."/>
            <person name="Martin F."/>
            <person name="Kauserud H."/>
        </authorList>
    </citation>
    <scope>NUCLEOTIDE SEQUENCE</scope>
    <source>
        <strain evidence="5">CBHHK067</strain>
    </source>
</reference>
<feature type="compositionally biased region" description="Acidic residues" evidence="3">
    <location>
        <begin position="570"/>
        <end position="581"/>
    </location>
</feature>
<dbReference type="Gene3D" id="3.30.230.10">
    <property type="match status" value="1"/>
</dbReference>
<dbReference type="InterPro" id="IPR036890">
    <property type="entry name" value="HATPase_C_sf"/>
</dbReference>
<feature type="region of interest" description="Disordered" evidence="3">
    <location>
        <begin position="493"/>
        <end position="581"/>
    </location>
</feature>
<dbReference type="Gene3D" id="3.30.565.10">
    <property type="entry name" value="Histidine kinase-like ATPase, C-terminal domain"/>
    <property type="match status" value="1"/>
</dbReference>
<dbReference type="InterPro" id="IPR014790">
    <property type="entry name" value="MutL_C"/>
</dbReference>
<gene>
    <name evidence="5" type="ORF">B0H17DRAFT_1061035</name>
</gene>
<dbReference type="GO" id="GO:0061982">
    <property type="term" value="P:meiosis I cell cycle process"/>
    <property type="evidence" value="ECO:0007669"/>
    <property type="project" value="UniProtKB-ARBA"/>
</dbReference>
<accession>A0AAD7DLZ0</accession>
<evidence type="ECO:0000256" key="1">
    <source>
        <dbReference type="ARBA" id="ARBA00006082"/>
    </source>
</evidence>
<dbReference type="InterPro" id="IPR014721">
    <property type="entry name" value="Ribsml_uS5_D2-typ_fold_subgr"/>
</dbReference>
<keyword evidence="6" id="KW-1185">Reference proteome</keyword>
<dbReference type="InterPro" id="IPR042121">
    <property type="entry name" value="MutL_C_regsub"/>
</dbReference>
<dbReference type="GO" id="GO:0006298">
    <property type="term" value="P:mismatch repair"/>
    <property type="evidence" value="ECO:0007669"/>
    <property type="project" value="InterPro"/>
</dbReference>
<evidence type="ECO:0000313" key="6">
    <source>
        <dbReference type="Proteomes" id="UP001221757"/>
    </source>
</evidence>
<feature type="domain" description="MutL C-terminal dimerisation" evidence="4">
    <location>
        <begin position="763"/>
        <end position="890"/>
    </location>
</feature>
<dbReference type="SUPFAM" id="SSF54211">
    <property type="entry name" value="Ribosomal protein S5 domain 2-like"/>
    <property type="match status" value="1"/>
</dbReference>
<feature type="compositionally biased region" description="Low complexity" evidence="3">
    <location>
        <begin position="464"/>
        <end position="480"/>
    </location>
</feature>
<dbReference type="GO" id="GO:0005524">
    <property type="term" value="F:ATP binding"/>
    <property type="evidence" value="ECO:0007669"/>
    <property type="project" value="InterPro"/>
</dbReference>
<dbReference type="PANTHER" id="PTHR10073:SF52">
    <property type="entry name" value="MISMATCH REPAIR ENDONUCLEASE PMS2"/>
    <property type="match status" value="1"/>
</dbReference>
<organism evidence="5 6">
    <name type="scientific">Mycena rosella</name>
    <name type="common">Pink bonnet</name>
    <name type="synonym">Agaricus rosellus</name>
    <dbReference type="NCBI Taxonomy" id="1033263"/>
    <lineage>
        <taxon>Eukaryota</taxon>
        <taxon>Fungi</taxon>
        <taxon>Dikarya</taxon>
        <taxon>Basidiomycota</taxon>
        <taxon>Agaricomycotina</taxon>
        <taxon>Agaricomycetes</taxon>
        <taxon>Agaricomycetidae</taxon>
        <taxon>Agaricales</taxon>
        <taxon>Marasmiineae</taxon>
        <taxon>Mycenaceae</taxon>
        <taxon>Mycena</taxon>
    </lineage>
</organism>
<feature type="region of interest" description="Disordered" evidence="3">
    <location>
        <begin position="328"/>
        <end position="429"/>
    </location>
</feature>
<dbReference type="InterPro" id="IPR042120">
    <property type="entry name" value="MutL_C_dimsub"/>
</dbReference>
<dbReference type="SUPFAM" id="SSF55874">
    <property type="entry name" value="ATPase domain of HSP90 chaperone/DNA topoisomerase II/histidine kinase"/>
    <property type="match status" value="1"/>
</dbReference>
<feature type="region of interest" description="Disordered" evidence="3">
    <location>
        <begin position="446"/>
        <end position="481"/>
    </location>
</feature>
<dbReference type="Proteomes" id="UP001221757">
    <property type="component" value="Unassembled WGS sequence"/>
</dbReference>
<protein>
    <recommendedName>
        <fullName evidence="4">MutL C-terminal dimerisation domain-containing protein</fullName>
    </recommendedName>
</protein>
<dbReference type="InterPro" id="IPR020568">
    <property type="entry name" value="Ribosomal_Su5_D2-typ_SF"/>
</dbReference>
<sequence length="955" mass="103449">MSIKPIDKTSIHRITSGQVVIDLQTAVKELVENKVRFKQYGLAAIEVIEDGAGISEENCEGLALKNHTSKLSSFADLTTVTTFGFRGEALSSLCALCESVVVSTATQAPMGVTLEMESSGKIRYKGKVARQRGTTITLTNIFSTLPVRRKEFERNAKREFGKALTLLNAYGLGPCSNRTGLRLVVSNQADKGQKSVQIRTPGTPSLAPDSNNGPVQVVVLGLVSKFAVGCGWTGTDRQFFYVNGRPCNLFKVYRSFNATQSPFIVADFIMPTSMCMLSQDTSKVNPCPKTTLEASFASARSTYDVERTEPKAMTQTVLSVSSSSKRSSIAPVVESFEEENSETDTDMPAVPHSLKTPPTSKLPTTAAPKGSGTDIEMPSMLSWLKTDPTPKPLTTAAPKDLERDIETPALRPGLKTPKPPAITAVAPQPAPPVAGVIRSVEQAGDSPFLSPLQTSTAPAPDPPLAARRSPASSPFRPSDSPIEDVVVTLASSQATWHRKVQLARKAPDESESPPAPPSTSYARKKRRSEPEDVPGEDEPQAPVDKSARQSLRTMLAGFSSAGSQRALPIELDEDELDPSDEDEDVVQIRFFRHGLVSPPIGRSVNSKRDSDGDGDMQVDSDAMNADSQPASVSSPAKPAPEPDDDEIPLLVRGHDVAKPERSAVIDLTNNDDMFESSELSAFALDTSISATPSLEEVVSRPEVIRDLEGARGDNLATASACKVVEAPLKVLLDAGITDAVADAAATAALARTIDKTDFGAMQMMGQFNLESIITRRRTDEMDDLFDEKYNFETLQQTTRIKPQKLFRSQPLELTAGDELLTLENIEVFRQNGFEIDLQAGAESAGVHLSLTEQPVSKDTVFDMKDGALLQARSMFVMRACRKSMMIGMPLTRGQMTAVVRHMGTVEQPWNCPHGRPTMRHLADILEDQEQPGVDWAVLRGGNRSLSYRAYLTRSG</sequence>
<dbReference type="GO" id="GO:0032389">
    <property type="term" value="C:MutLalpha complex"/>
    <property type="evidence" value="ECO:0007669"/>
    <property type="project" value="TreeGrafter"/>
</dbReference>
<feature type="compositionally biased region" description="Low complexity" evidence="3">
    <location>
        <begin position="384"/>
        <end position="398"/>
    </location>
</feature>
<dbReference type="SMART" id="SM00853">
    <property type="entry name" value="MutL_C"/>
    <property type="match status" value="1"/>
</dbReference>